<evidence type="ECO:0000313" key="2">
    <source>
        <dbReference type="Proteomes" id="UP000321168"/>
    </source>
</evidence>
<comment type="caution">
    <text evidence="1">The sequence shown here is derived from an EMBL/GenBank/DDBJ whole genome shotgun (WGS) entry which is preliminary data.</text>
</comment>
<dbReference type="EMBL" id="VORB01000001">
    <property type="protein sequence ID" value="TXC85439.1"/>
    <property type="molecule type" value="Genomic_DNA"/>
</dbReference>
<dbReference type="AlphaFoldDB" id="A0A5C6VK95"/>
<sequence>MIMEPIINRVANSKLITLDLDEFIPSESITAIPIAEGLYEGLILKEKDFRNWVNQLVSKYQDQVLTIIDTKDAIVPKWAYLLLSTALSSKGNTIYFSDKEKALERLILDKVNSQFASSLAERSMVIIKGCGKLDLSGEFYGELAKLLRPKCKSLMFGEPCSTVPIYKA</sequence>
<gene>
    <name evidence="1" type="ORF">FRX97_02080</name>
</gene>
<protein>
    <submittedName>
        <fullName evidence="1">DUF2480 family protein</fullName>
    </submittedName>
</protein>
<proteinExistence type="predicted"/>
<dbReference type="OrthoDB" id="9803040at2"/>
<name>A0A5C6VK95_9FLAO</name>
<keyword evidence="2" id="KW-1185">Reference proteome</keyword>
<reference evidence="1 2" key="1">
    <citation type="submission" date="2019-08" db="EMBL/GenBank/DDBJ databases">
        <title>Genome of Luteibaculum oceani JCM 18817.</title>
        <authorList>
            <person name="Bowman J.P."/>
        </authorList>
    </citation>
    <scope>NUCLEOTIDE SEQUENCE [LARGE SCALE GENOMIC DNA]</scope>
    <source>
        <strain evidence="1 2">JCM 18817</strain>
    </source>
</reference>
<dbReference type="InterPro" id="IPR018914">
    <property type="entry name" value="DUF2480"/>
</dbReference>
<dbReference type="Proteomes" id="UP000321168">
    <property type="component" value="Unassembled WGS sequence"/>
</dbReference>
<evidence type="ECO:0000313" key="1">
    <source>
        <dbReference type="EMBL" id="TXC85439.1"/>
    </source>
</evidence>
<accession>A0A5C6VK95</accession>
<organism evidence="1 2">
    <name type="scientific">Luteibaculum oceani</name>
    <dbReference type="NCBI Taxonomy" id="1294296"/>
    <lineage>
        <taxon>Bacteria</taxon>
        <taxon>Pseudomonadati</taxon>
        <taxon>Bacteroidota</taxon>
        <taxon>Flavobacteriia</taxon>
        <taxon>Flavobacteriales</taxon>
        <taxon>Luteibaculaceae</taxon>
        <taxon>Luteibaculum</taxon>
    </lineage>
</organism>
<dbReference type="Pfam" id="PF10652">
    <property type="entry name" value="DUF2480"/>
    <property type="match status" value="1"/>
</dbReference>